<feature type="compositionally biased region" description="Polar residues" evidence="4">
    <location>
        <begin position="93"/>
        <end position="104"/>
    </location>
</feature>
<keyword evidence="7" id="KW-1185">Reference proteome</keyword>
<dbReference type="GO" id="GO:0030907">
    <property type="term" value="C:MBF transcription complex"/>
    <property type="evidence" value="ECO:0007669"/>
    <property type="project" value="TreeGrafter"/>
</dbReference>
<dbReference type="GO" id="GO:0003677">
    <property type="term" value="F:DNA binding"/>
    <property type="evidence" value="ECO:0007669"/>
    <property type="project" value="InterPro"/>
</dbReference>
<keyword evidence="2 3" id="KW-0040">ANK repeat</keyword>
<dbReference type="SMART" id="SM00248">
    <property type="entry name" value="ANK"/>
    <property type="match status" value="3"/>
</dbReference>
<sequence>MRRCKDDWVNATQILKLCNFPKAKRTKILEKGVQVGQHEKVQGGYGRFQGTWIPLEDARNLANEYGIGADLVPVLYIDVEDPNLIIPKKTKPGASTTAPKSGTTPVKRKYLKKTKDTPKKQRVDDLPPPGVYVQDYMAMNNNVGPLQQDDGNVSMHMPHISVPQIQNSGMHDYSQMSSMNGHMSADNSFNRSYDSYQIQAGPGFVQPPQHPPNQQHLQTQYHEMQNNTSNIEDMSQQHILYQANLKSALSHGTNETNWSQEDQNRDSDTSVSSAEVKNNMSYETEPSHAAQMLRYFSEDNLPIPQFIYNPTADFDINDAIDDEGHTTLHWAASIGNLNLVLLVLSKGANPLVVSNFGMNPLSKCITFNNCFDLGNFQNVLNALEACLIHTDINGRTPLHYVCQFSKVRSKLPSLLHYTELMFRKILAIAGHGSATRVNLFRNVLNHQDINGDTCLHLAARSACPELFRFFLRHGAQDDLVNSMNELPKFLMLQIVPSIYDFNTAEVPSVFEQSSTPSQPELEQQRRGSQSSQKLSAPQSVHKKRHLAHDIGTPTQPRFSHTVTPDTQKTTIQEDDEEDDINDRVTKDHLRSLMEESSVNIEDNKENIFLQDHKKLNYGAMSTPKPSKQAQDKAFTLPTDKAVVETQSPLKDYVPNPPMMDKSGKIVRESHNAKTLQDQNLPLPIHDVASMLHGMINSFTSSCDLELKNLTEEQTRLQETLNETKSKETKQSEKLNVLMRKNGFSEVDNYSDASVEVQRHLANHETQLATKERQLLDQIEKFQFNELTNLIASHLSRTSGQDESDNDQHKFDLVVQITRAQLKRGRLVQTLLQSMKQYAIDSSMNKYRKLISLSCGLRVEDIDSLIDGIEESLTDGSA</sequence>
<organism evidence="6 7">
    <name type="scientific">Australozyma saopauloensis</name>
    <dbReference type="NCBI Taxonomy" id="291208"/>
    <lineage>
        <taxon>Eukaryota</taxon>
        <taxon>Fungi</taxon>
        <taxon>Dikarya</taxon>
        <taxon>Ascomycota</taxon>
        <taxon>Saccharomycotina</taxon>
        <taxon>Pichiomycetes</taxon>
        <taxon>Metschnikowiaceae</taxon>
        <taxon>Australozyma</taxon>
    </lineage>
</organism>
<feature type="repeat" description="ANK" evidence="3">
    <location>
        <begin position="450"/>
        <end position="482"/>
    </location>
</feature>
<feature type="compositionally biased region" description="Polar residues" evidence="4">
    <location>
        <begin position="552"/>
        <end position="570"/>
    </location>
</feature>
<dbReference type="RefSeq" id="XP_062875401.1">
    <property type="nucleotide sequence ID" value="XM_063019331.1"/>
</dbReference>
<dbReference type="PROSITE" id="PS50088">
    <property type="entry name" value="ANK_REPEAT"/>
    <property type="match status" value="2"/>
</dbReference>
<dbReference type="InterPro" id="IPR036770">
    <property type="entry name" value="Ankyrin_rpt-contain_sf"/>
</dbReference>
<dbReference type="AlphaFoldDB" id="A0AAX4H388"/>
<feature type="repeat" description="ANK" evidence="3">
    <location>
        <begin position="323"/>
        <end position="355"/>
    </location>
</feature>
<dbReference type="GeneID" id="88171306"/>
<dbReference type="Gene3D" id="1.25.40.20">
    <property type="entry name" value="Ankyrin repeat-containing domain"/>
    <property type="match status" value="1"/>
</dbReference>
<dbReference type="Gene3D" id="3.10.260.10">
    <property type="entry name" value="Transcription regulator HTH, APSES-type DNA-binding domain"/>
    <property type="match status" value="1"/>
</dbReference>
<feature type="region of interest" description="Disordered" evidence="4">
    <location>
        <begin position="252"/>
        <end position="275"/>
    </location>
</feature>
<gene>
    <name evidence="6" type="ORF">PUMCH_000237</name>
</gene>
<dbReference type="SUPFAM" id="SSF54616">
    <property type="entry name" value="DNA-binding domain of Mlu1-box binding protein MBP1"/>
    <property type="match status" value="1"/>
</dbReference>
<keyword evidence="1" id="KW-0677">Repeat</keyword>
<feature type="domain" description="HTH APSES-type" evidence="5">
    <location>
        <begin position="1"/>
        <end position="87"/>
    </location>
</feature>
<dbReference type="InterPro" id="IPR003163">
    <property type="entry name" value="Tscrpt_reg_HTH_APSES-type"/>
</dbReference>
<reference evidence="6 7" key="1">
    <citation type="submission" date="2023-10" db="EMBL/GenBank/DDBJ databases">
        <title>Draft Genome Sequence of Candida saopaulonensis from a very Premature Infant with Sepsis.</title>
        <authorList>
            <person name="Ning Y."/>
            <person name="Dai R."/>
            <person name="Xiao M."/>
            <person name="Xu Y."/>
            <person name="Yan Q."/>
            <person name="Zhang L."/>
        </authorList>
    </citation>
    <scope>NUCLEOTIDE SEQUENCE [LARGE SCALE GENOMIC DNA]</scope>
    <source>
        <strain evidence="6 7">19XY460</strain>
    </source>
</reference>
<dbReference type="Proteomes" id="UP001338582">
    <property type="component" value="Chromosome 1"/>
</dbReference>
<dbReference type="PROSITE" id="PS51299">
    <property type="entry name" value="HTH_APSES"/>
    <property type="match status" value="1"/>
</dbReference>
<dbReference type="SUPFAM" id="SSF48403">
    <property type="entry name" value="Ankyrin repeat"/>
    <property type="match status" value="1"/>
</dbReference>
<dbReference type="PROSITE" id="PS50297">
    <property type="entry name" value="ANK_REP_REGION"/>
    <property type="match status" value="2"/>
</dbReference>
<dbReference type="InterPro" id="IPR018004">
    <property type="entry name" value="KilA/APSES_HTH"/>
</dbReference>
<evidence type="ECO:0000313" key="6">
    <source>
        <dbReference type="EMBL" id="WPK23014.1"/>
    </source>
</evidence>
<dbReference type="EMBL" id="CP138894">
    <property type="protein sequence ID" value="WPK23014.1"/>
    <property type="molecule type" value="Genomic_DNA"/>
</dbReference>
<dbReference type="Pfam" id="PF00023">
    <property type="entry name" value="Ank"/>
    <property type="match status" value="2"/>
</dbReference>
<evidence type="ECO:0000313" key="7">
    <source>
        <dbReference type="Proteomes" id="UP001338582"/>
    </source>
</evidence>
<feature type="region of interest" description="Disordered" evidence="4">
    <location>
        <begin position="510"/>
        <end position="579"/>
    </location>
</feature>
<evidence type="ECO:0000256" key="1">
    <source>
        <dbReference type="ARBA" id="ARBA00022737"/>
    </source>
</evidence>
<dbReference type="GO" id="GO:0033309">
    <property type="term" value="C:SBF transcription complex"/>
    <property type="evidence" value="ECO:0007669"/>
    <property type="project" value="TreeGrafter"/>
</dbReference>
<accession>A0AAX4H388</accession>
<dbReference type="PANTHER" id="PTHR43828">
    <property type="entry name" value="ASPARAGINASE"/>
    <property type="match status" value="1"/>
</dbReference>
<proteinExistence type="predicted"/>
<evidence type="ECO:0000256" key="2">
    <source>
        <dbReference type="ARBA" id="ARBA00023043"/>
    </source>
</evidence>
<name>A0AAX4H388_9ASCO</name>
<evidence type="ECO:0000256" key="4">
    <source>
        <dbReference type="SAM" id="MobiDB-lite"/>
    </source>
</evidence>
<feature type="compositionally biased region" description="Polar residues" evidence="4">
    <location>
        <begin position="252"/>
        <end position="261"/>
    </location>
</feature>
<dbReference type="PANTHER" id="PTHR43828:SF7">
    <property type="entry name" value="REGULATORY PROTEIN SWI4"/>
    <property type="match status" value="1"/>
</dbReference>
<dbReference type="KEGG" id="asau:88171306"/>
<dbReference type="InterPro" id="IPR051642">
    <property type="entry name" value="SWI6-like"/>
</dbReference>
<dbReference type="SMART" id="SM01252">
    <property type="entry name" value="KilA-N"/>
    <property type="match status" value="1"/>
</dbReference>
<feature type="compositionally biased region" description="Polar residues" evidence="4">
    <location>
        <begin position="510"/>
        <end position="538"/>
    </location>
</feature>
<dbReference type="InterPro" id="IPR036887">
    <property type="entry name" value="HTH_APSES_sf"/>
</dbReference>
<protein>
    <recommendedName>
        <fullName evidence="5">HTH APSES-type domain-containing protein</fullName>
    </recommendedName>
</protein>
<dbReference type="InterPro" id="IPR002110">
    <property type="entry name" value="Ankyrin_rpt"/>
</dbReference>
<feature type="region of interest" description="Disordered" evidence="4">
    <location>
        <begin position="87"/>
        <end position="128"/>
    </location>
</feature>
<feature type="compositionally biased region" description="Basic and acidic residues" evidence="4">
    <location>
        <begin position="113"/>
        <end position="125"/>
    </location>
</feature>
<dbReference type="Pfam" id="PF04383">
    <property type="entry name" value="KilA-N"/>
    <property type="match status" value="1"/>
</dbReference>
<evidence type="ECO:0000256" key="3">
    <source>
        <dbReference type="PROSITE-ProRule" id="PRU00023"/>
    </source>
</evidence>
<evidence type="ECO:0000259" key="5">
    <source>
        <dbReference type="PROSITE" id="PS51299"/>
    </source>
</evidence>
<dbReference type="GO" id="GO:0001228">
    <property type="term" value="F:DNA-binding transcription activator activity, RNA polymerase II-specific"/>
    <property type="evidence" value="ECO:0007669"/>
    <property type="project" value="UniProtKB-ARBA"/>
</dbReference>